<evidence type="ECO:0000256" key="5">
    <source>
        <dbReference type="ARBA" id="ARBA00022794"/>
    </source>
</evidence>
<dbReference type="PANTHER" id="PTHR18875:SF5">
    <property type="entry name" value="DEUTEROSOME ASSEMBLY PROTEIN 1"/>
    <property type="match status" value="1"/>
</dbReference>
<dbReference type="AlphaFoldDB" id="A0A8U0SHW1"/>
<dbReference type="GO" id="GO:0030030">
    <property type="term" value="P:cell projection organization"/>
    <property type="evidence" value="ECO:0007669"/>
    <property type="project" value="UniProtKB-KW"/>
</dbReference>
<gene>
    <name evidence="13" type="primary">DEUP1</name>
</gene>
<evidence type="ECO:0000256" key="1">
    <source>
        <dbReference type="ARBA" id="ARBA00004496"/>
    </source>
</evidence>
<dbReference type="RefSeq" id="XP_044943133.1">
    <property type="nucleotide sequence ID" value="XM_045087198.1"/>
</dbReference>
<feature type="coiled-coil region" evidence="8">
    <location>
        <begin position="233"/>
        <end position="281"/>
    </location>
</feature>
<feature type="region of interest" description="Disordered" evidence="9">
    <location>
        <begin position="315"/>
        <end position="335"/>
    </location>
</feature>
<dbReference type="GO" id="GO:0007099">
    <property type="term" value="P:centriole replication"/>
    <property type="evidence" value="ECO:0007669"/>
    <property type="project" value="TreeGrafter"/>
</dbReference>
<evidence type="ECO:0000256" key="4">
    <source>
        <dbReference type="ARBA" id="ARBA00022490"/>
    </source>
</evidence>
<evidence type="ECO:0000259" key="10">
    <source>
        <dbReference type="Pfam" id="PF17045"/>
    </source>
</evidence>
<dbReference type="Pfam" id="PF25771">
    <property type="entry name" value="CC_CEP152-bind"/>
    <property type="match status" value="1"/>
</dbReference>
<comment type="subcellular location">
    <subcellularLocation>
        <location evidence="1">Cytoplasm</location>
    </subcellularLocation>
</comment>
<evidence type="ECO:0000256" key="3">
    <source>
        <dbReference type="ARBA" id="ARBA00019105"/>
    </source>
</evidence>
<dbReference type="GO" id="GO:0005814">
    <property type="term" value="C:centriole"/>
    <property type="evidence" value="ECO:0007669"/>
    <property type="project" value="TreeGrafter"/>
</dbReference>
<evidence type="ECO:0000313" key="13">
    <source>
        <dbReference type="RefSeq" id="XP_044943133.1"/>
    </source>
</evidence>
<evidence type="ECO:0000256" key="8">
    <source>
        <dbReference type="SAM" id="Coils"/>
    </source>
</evidence>
<keyword evidence="12" id="KW-1185">Reference proteome</keyword>
<dbReference type="Pfam" id="PF17045">
    <property type="entry name" value="CEP63"/>
    <property type="match status" value="1"/>
</dbReference>
<dbReference type="CTD" id="159989"/>
<dbReference type="InterPro" id="IPR057656">
    <property type="entry name" value="CEP63/Deup1_CC"/>
</dbReference>
<dbReference type="GO" id="GO:0098535">
    <property type="term" value="P:de novo centriole assembly involved in multi-ciliated epithelial cell differentiation"/>
    <property type="evidence" value="ECO:0007669"/>
    <property type="project" value="TreeGrafter"/>
</dbReference>
<organism evidence="12 13">
    <name type="scientific">Mustela putorius furo</name>
    <name type="common">European domestic ferret</name>
    <name type="synonym">Mustela furo</name>
    <dbReference type="NCBI Taxonomy" id="9669"/>
    <lineage>
        <taxon>Eukaryota</taxon>
        <taxon>Metazoa</taxon>
        <taxon>Chordata</taxon>
        <taxon>Craniata</taxon>
        <taxon>Vertebrata</taxon>
        <taxon>Euteleostomi</taxon>
        <taxon>Mammalia</taxon>
        <taxon>Eutheria</taxon>
        <taxon>Laurasiatheria</taxon>
        <taxon>Carnivora</taxon>
        <taxon>Caniformia</taxon>
        <taxon>Musteloidea</taxon>
        <taxon>Mustelidae</taxon>
        <taxon>Mustelinae</taxon>
        <taxon>Mustela</taxon>
    </lineage>
</organism>
<keyword evidence="5" id="KW-0970">Cilium biogenesis/degradation</keyword>
<evidence type="ECO:0000313" key="12">
    <source>
        <dbReference type="Proteomes" id="UP000000715"/>
    </source>
</evidence>
<feature type="region of interest" description="Disordered" evidence="9">
    <location>
        <begin position="509"/>
        <end position="538"/>
    </location>
</feature>
<dbReference type="PANTHER" id="PTHR18875">
    <property type="entry name" value="SARCOMA ANTIGEN NY-SAR-24/CYTOSKELETAL PROTEIN SOJO"/>
    <property type="match status" value="1"/>
</dbReference>
<keyword evidence="4" id="KW-0963">Cytoplasm</keyword>
<dbReference type="Proteomes" id="UP000000715">
    <property type="component" value="Unplaced"/>
</dbReference>
<comment type="similarity">
    <text evidence="2">Belongs to the CEP63 family.</text>
</comment>
<proteinExistence type="inferred from homology"/>
<feature type="compositionally biased region" description="Basic and acidic residues" evidence="9">
    <location>
        <begin position="509"/>
        <end position="522"/>
    </location>
</feature>
<accession>A0A8U0SHW1</accession>
<dbReference type="GeneID" id="101687278"/>
<dbReference type="GO" id="GO:0098536">
    <property type="term" value="C:deuterosome"/>
    <property type="evidence" value="ECO:0007669"/>
    <property type="project" value="TreeGrafter"/>
</dbReference>
<protein>
    <recommendedName>
        <fullName evidence="3">Deuterosome assembly protein 1</fullName>
    </recommendedName>
    <alternativeName>
        <fullName evidence="7">Coiled-coil domain-containing protein 67</fullName>
    </alternativeName>
</protein>
<feature type="region of interest" description="Disordered" evidence="9">
    <location>
        <begin position="198"/>
        <end position="219"/>
    </location>
</feature>
<reference evidence="13" key="1">
    <citation type="submission" date="2025-08" db="UniProtKB">
        <authorList>
            <consortium name="RefSeq"/>
        </authorList>
    </citation>
    <scope>IDENTIFICATION</scope>
    <source>
        <tissue evidence="13">Brain</tissue>
    </source>
</reference>
<dbReference type="InterPro" id="IPR031470">
    <property type="entry name" value="CEP63/Deup1_N"/>
</dbReference>
<feature type="domain" description="CEP63/Deup1 N-terminal" evidence="10">
    <location>
        <begin position="18"/>
        <end position="286"/>
    </location>
</feature>
<feature type="domain" description="CEP63/Deup1 CEP152 binding coiled coil" evidence="11">
    <location>
        <begin position="567"/>
        <end position="601"/>
    </location>
</feature>
<sequence length="610" mass="71985">MQQFLDMENQTHNAMGASPCEAELQELMEQIDIMVSNKKLDWERKMRALETRLDLRDQELANAQTCLDQKGQEVGLLRQKLDSLEKCNLAMTQNYEGQLQTLKAQFSKLTNSFEKLRLHQMKQSKVRRKELPHLKEETPFELSNLNQKLEEFRAKSREWDKQEILYQTHLVSLDAQQKLLSEKCNQFQKQAQSYQTQLSGKKQCSEDSTSEDPRLMCDPDHSCEASERDEFIIEKLKSAVSEIALSRNKLQDENQKLLQELKMYQRQCQAMEAGLSEVKSELQSRDDLLRIIEMERLQLHRELLKIGECQNIQESKKRLESSYSPSTKESERKRKELFSVNLDQPNHEKELNKIRRQLYQEEEDHGSEQERMRNEISDLTEELRQKEITIATIMKKAALLERQLKMELEIKEKMLAKQQVSDMRYKAVRTENTHLKGMMGDLDPGRYMTMDFTNREHSRHTSINKLEHENERLRNDLAKLRVNGKSAWANQNTYEEMGQYTYQNQVKMEKHEDRLSQDREPNRSVTPPLPPLPFQTKEMTSPLVSDDEVFPLSPPDIVFPASLAAQHFLLEEEKRAKEFEKLLNTHIDELQRHTEFTLNKYTKLKQNRHV</sequence>
<evidence type="ECO:0000259" key="11">
    <source>
        <dbReference type="Pfam" id="PF25771"/>
    </source>
</evidence>
<feature type="coiled-coil region" evidence="8">
    <location>
        <begin position="369"/>
        <end position="403"/>
    </location>
</feature>
<evidence type="ECO:0000256" key="9">
    <source>
        <dbReference type="SAM" id="MobiDB-lite"/>
    </source>
</evidence>
<evidence type="ECO:0000256" key="6">
    <source>
        <dbReference type="ARBA" id="ARBA00023054"/>
    </source>
</evidence>
<dbReference type="GO" id="GO:0005737">
    <property type="term" value="C:cytoplasm"/>
    <property type="evidence" value="ECO:0007669"/>
    <property type="project" value="UniProtKB-SubCell"/>
</dbReference>
<name>A0A8U0SHW1_MUSPF</name>
<keyword evidence="6 8" id="KW-0175">Coiled coil</keyword>
<evidence type="ECO:0000256" key="2">
    <source>
        <dbReference type="ARBA" id="ARBA00007181"/>
    </source>
</evidence>
<evidence type="ECO:0000256" key="7">
    <source>
        <dbReference type="ARBA" id="ARBA00030704"/>
    </source>
</evidence>